<feature type="compositionally biased region" description="Basic and acidic residues" evidence="1">
    <location>
        <begin position="143"/>
        <end position="152"/>
    </location>
</feature>
<dbReference type="RefSeq" id="WP_071113347.1">
    <property type="nucleotide sequence ID" value="NZ_MKCT01000029.1"/>
</dbReference>
<dbReference type="Proteomes" id="UP000180280">
    <property type="component" value="Unassembled WGS sequence"/>
</dbReference>
<dbReference type="CDD" id="cd14845">
    <property type="entry name" value="L-Ala-D-Glu_peptidase_like"/>
    <property type="match status" value="1"/>
</dbReference>
<evidence type="ECO:0000256" key="1">
    <source>
        <dbReference type="SAM" id="MobiDB-lite"/>
    </source>
</evidence>
<feature type="region of interest" description="Disordered" evidence="1">
    <location>
        <begin position="48"/>
        <end position="67"/>
    </location>
</feature>
<dbReference type="InterPro" id="IPR009045">
    <property type="entry name" value="Zn_M74/Hedgehog-like"/>
</dbReference>
<dbReference type="InterPro" id="IPR003709">
    <property type="entry name" value="VanY-like_core_dom"/>
</dbReference>
<keyword evidence="4" id="KW-1185">Reference proteome</keyword>
<reference evidence="3 4" key="1">
    <citation type="submission" date="2016-09" db="EMBL/GenBank/DDBJ databases">
        <title>Chromobacterium muskegensis sp. nov., an insecticidal bacterium isolated from Sphagnum bogs.</title>
        <authorList>
            <person name="Sparks M.E."/>
            <person name="Blackburn M.B."/>
            <person name="Gundersen-Rindal D.E."/>
            <person name="Mitchell A."/>
            <person name="Farrar R."/>
            <person name="Kuhar D."/>
        </authorList>
    </citation>
    <scope>NUCLEOTIDE SEQUENCE [LARGE SCALE GENOMIC DNA]</scope>
    <source>
        <strain evidence="3 4">14B-1</strain>
    </source>
</reference>
<sequence length="152" mass="17023">MPSRKIEDLHPDLQPLCRTFLQRCQAAGLDILITCTWRSPAEQDQLYAQGRNGNPGPRVTNAKGGQSEHNVMINGKPAARAFDIVPLVNGKPMWEDRHPAWQTAGRIGMELGLNWYGRPGAPFREFPHFALARDTNDPGRPLHQSDHRATQP</sequence>
<evidence type="ECO:0000259" key="2">
    <source>
        <dbReference type="Pfam" id="PF02557"/>
    </source>
</evidence>
<protein>
    <submittedName>
        <fullName evidence="3">Peptidase M15</fullName>
    </submittedName>
</protein>
<gene>
    <name evidence="3" type="ORF">BI344_17080</name>
</gene>
<dbReference type="EMBL" id="MKCT01000029">
    <property type="protein sequence ID" value="OHX19672.1"/>
    <property type="molecule type" value="Genomic_DNA"/>
</dbReference>
<proteinExistence type="predicted"/>
<accession>A0ABX3CBK4</accession>
<dbReference type="Pfam" id="PF02557">
    <property type="entry name" value="VanY"/>
    <property type="match status" value="1"/>
</dbReference>
<feature type="domain" description="D-alanyl-D-alanine carboxypeptidase-like core" evidence="2">
    <location>
        <begin position="8"/>
        <end position="70"/>
    </location>
</feature>
<organism evidence="3 4">
    <name type="scientific">Chromobacterium sphagni</name>
    <dbReference type="NCBI Taxonomy" id="1903179"/>
    <lineage>
        <taxon>Bacteria</taxon>
        <taxon>Pseudomonadati</taxon>
        <taxon>Pseudomonadota</taxon>
        <taxon>Betaproteobacteria</taxon>
        <taxon>Neisseriales</taxon>
        <taxon>Chromobacteriaceae</taxon>
        <taxon>Chromobacterium</taxon>
    </lineage>
</organism>
<dbReference type="Gene3D" id="3.30.1380.10">
    <property type="match status" value="1"/>
</dbReference>
<feature type="region of interest" description="Disordered" evidence="1">
    <location>
        <begin position="131"/>
        <end position="152"/>
    </location>
</feature>
<evidence type="ECO:0000313" key="3">
    <source>
        <dbReference type="EMBL" id="OHX19672.1"/>
    </source>
</evidence>
<name>A0ABX3CBK4_9NEIS</name>
<comment type="caution">
    <text evidence="3">The sequence shown here is derived from an EMBL/GenBank/DDBJ whole genome shotgun (WGS) entry which is preliminary data.</text>
</comment>
<dbReference type="SUPFAM" id="SSF55166">
    <property type="entry name" value="Hedgehog/DD-peptidase"/>
    <property type="match status" value="1"/>
</dbReference>
<evidence type="ECO:0000313" key="4">
    <source>
        <dbReference type="Proteomes" id="UP000180280"/>
    </source>
</evidence>